<organism evidence="3 4">
    <name type="scientific">Acinetobacter pollinis</name>
    <dbReference type="NCBI Taxonomy" id="2605270"/>
    <lineage>
        <taxon>Bacteria</taxon>
        <taxon>Pseudomonadati</taxon>
        <taxon>Pseudomonadota</taxon>
        <taxon>Gammaproteobacteria</taxon>
        <taxon>Moraxellales</taxon>
        <taxon>Moraxellaceae</taxon>
        <taxon>Acinetobacter</taxon>
    </lineage>
</organism>
<evidence type="ECO:0000256" key="1">
    <source>
        <dbReference type="SAM" id="MobiDB-lite"/>
    </source>
</evidence>
<name>A0ABU6DRM5_9GAMM</name>
<feature type="compositionally biased region" description="Acidic residues" evidence="1">
    <location>
        <begin position="1"/>
        <end position="19"/>
    </location>
</feature>
<accession>A0ABU6DRM5</accession>
<dbReference type="InterPro" id="IPR049191">
    <property type="entry name" value="SutA_RBD"/>
</dbReference>
<dbReference type="RefSeq" id="WP_195770643.1">
    <property type="nucleotide sequence ID" value="NZ_VTDN01000003.1"/>
</dbReference>
<dbReference type="Proteomes" id="UP001339883">
    <property type="component" value="Unassembled WGS sequence"/>
</dbReference>
<reference evidence="3 4" key="1">
    <citation type="submission" date="2019-08" db="EMBL/GenBank/DDBJ databases">
        <title>Five species of Acinetobacter isolated from floral nectar and animal pollinators.</title>
        <authorList>
            <person name="Hendry T.A."/>
        </authorList>
    </citation>
    <scope>NUCLEOTIDE SEQUENCE [LARGE SCALE GENOMIC DNA]</scope>
    <source>
        <strain evidence="3 4">MD18.27</strain>
    </source>
</reference>
<evidence type="ECO:0000313" key="4">
    <source>
        <dbReference type="Proteomes" id="UP001339883"/>
    </source>
</evidence>
<sequence length="82" mass="8805">MVDDTNYDESEDSVVDDDEARAAENGAVNDAESSKNLSDIAEAESLTVTAKHKKRSALEDEIAAFLAKGGRITEVPPDEHAE</sequence>
<evidence type="ECO:0000259" key="2">
    <source>
        <dbReference type="Pfam" id="PF20661"/>
    </source>
</evidence>
<dbReference type="EMBL" id="VTDN01000003">
    <property type="protein sequence ID" value="MEB5476503.1"/>
    <property type="molecule type" value="Genomic_DNA"/>
</dbReference>
<dbReference type="Pfam" id="PF20661">
    <property type="entry name" value="SutA-RBD"/>
    <property type="match status" value="1"/>
</dbReference>
<feature type="region of interest" description="Disordered" evidence="1">
    <location>
        <begin position="1"/>
        <end position="39"/>
    </location>
</feature>
<feature type="domain" description="Transcriptional regulator SutA RNAP-binding" evidence="2">
    <location>
        <begin position="51"/>
        <end position="80"/>
    </location>
</feature>
<proteinExistence type="predicted"/>
<protein>
    <recommendedName>
        <fullName evidence="2">Transcriptional regulator SutA RNAP-binding domain-containing protein</fullName>
    </recommendedName>
</protein>
<gene>
    <name evidence="3" type="ORF">I2F25_05465</name>
</gene>
<evidence type="ECO:0000313" key="3">
    <source>
        <dbReference type="EMBL" id="MEB5476503.1"/>
    </source>
</evidence>
<keyword evidence="4" id="KW-1185">Reference proteome</keyword>
<comment type="caution">
    <text evidence="3">The sequence shown here is derived from an EMBL/GenBank/DDBJ whole genome shotgun (WGS) entry which is preliminary data.</text>
</comment>